<name>A0ACC1HI68_9FUNG</name>
<dbReference type="Proteomes" id="UP001145114">
    <property type="component" value="Unassembled WGS sequence"/>
</dbReference>
<comment type="caution">
    <text evidence="1">The sequence shown here is derived from an EMBL/GenBank/DDBJ whole genome shotgun (WGS) entry which is preliminary data.</text>
</comment>
<sequence>MPYDTDTEDLFGDDSDTSIASRGRTGSVLHRAEPDALVLVAEIENLKRGDSSSRLDARYNEGVSTPHALLVFKSREDWKPLAVSGGYPKPSNLTWEQIKKAVAEEDKYQSKKNWSSTKGKGNRKSPIVRRLDLDSLRAFGVMPLEQYPSIAICDSCCRPVNAQNLKEHQLVFCHVSEAKSDRKAHGATKASATPGTGGRKRTVSEVGDSDEHHVGEKRVTAREAQKLRAEKRAKLKQEKREQRERERKAKRESAKVAAAKASAGGGAKEKAPIDLDKQCGVLVPPNNQPCSRSLTCKTHSMAAKRAVRGRSQLFDVLLRAHLAKSRSAAAAKSMVAKSGQTASAVRNATALALGGSVNGALADGLFEDSDSDDHDSDSEAERLIEAAKRSSVIVMATRPCFMPRRRHRYLRIRDLLADALKPNPVVKAAAASVPTASSSIAAWQQQ</sequence>
<reference evidence="1" key="1">
    <citation type="submission" date="2022-06" db="EMBL/GenBank/DDBJ databases">
        <title>Phylogenomic reconstructions and comparative analyses of Kickxellomycotina fungi.</title>
        <authorList>
            <person name="Reynolds N.K."/>
            <person name="Stajich J.E."/>
            <person name="Barry K."/>
            <person name="Grigoriev I.V."/>
            <person name="Crous P."/>
            <person name="Smith M.E."/>
        </authorList>
    </citation>
    <scope>NUCLEOTIDE SEQUENCE</scope>
    <source>
        <strain evidence="1">RSA 2271</strain>
    </source>
</reference>
<keyword evidence="2" id="KW-1185">Reference proteome</keyword>
<dbReference type="EMBL" id="JAMZIH010005189">
    <property type="protein sequence ID" value="KAJ1675735.1"/>
    <property type="molecule type" value="Genomic_DNA"/>
</dbReference>
<proteinExistence type="predicted"/>
<evidence type="ECO:0000313" key="1">
    <source>
        <dbReference type="EMBL" id="KAJ1675735.1"/>
    </source>
</evidence>
<accession>A0ACC1HI68</accession>
<organism evidence="1 2">
    <name type="scientific">Spiromyces aspiralis</name>
    <dbReference type="NCBI Taxonomy" id="68401"/>
    <lineage>
        <taxon>Eukaryota</taxon>
        <taxon>Fungi</taxon>
        <taxon>Fungi incertae sedis</taxon>
        <taxon>Zoopagomycota</taxon>
        <taxon>Kickxellomycotina</taxon>
        <taxon>Kickxellomycetes</taxon>
        <taxon>Kickxellales</taxon>
        <taxon>Kickxellaceae</taxon>
        <taxon>Spiromyces</taxon>
    </lineage>
</organism>
<gene>
    <name evidence="1" type="primary">sgf73</name>
    <name evidence="1" type="ORF">EV182_000686</name>
</gene>
<evidence type="ECO:0000313" key="2">
    <source>
        <dbReference type="Proteomes" id="UP001145114"/>
    </source>
</evidence>
<protein>
    <submittedName>
        <fullName evidence="1">SAGA complex subunit Sgf73</fullName>
    </submittedName>
</protein>